<evidence type="ECO:0000313" key="9">
    <source>
        <dbReference type="EMBL" id="MDG1641455.1"/>
    </source>
</evidence>
<dbReference type="Gene3D" id="3.10.50.40">
    <property type="match status" value="1"/>
</dbReference>
<evidence type="ECO:0000256" key="2">
    <source>
        <dbReference type="ARBA" id="ARBA00013194"/>
    </source>
</evidence>
<dbReference type="InterPro" id="IPR036944">
    <property type="entry name" value="PPIase_FKBP_N_sf"/>
</dbReference>
<gene>
    <name evidence="9" type="ORF">OXR69_006105</name>
</gene>
<feature type="chain" id="PRO_5047060607" description="peptidylprolyl isomerase" evidence="7">
    <location>
        <begin position="31"/>
        <end position="673"/>
    </location>
</feature>
<dbReference type="Gene3D" id="1.10.287.460">
    <property type="entry name" value="Peptidyl-prolyl cis-trans isomerase, FKBP-type, N-terminal domain"/>
    <property type="match status" value="1"/>
</dbReference>
<accession>A0ABT6E7S7</accession>
<feature type="region of interest" description="Disordered" evidence="6">
    <location>
        <begin position="59"/>
        <end position="91"/>
    </location>
</feature>
<feature type="coiled-coil region" evidence="5">
    <location>
        <begin position="421"/>
        <end position="451"/>
    </location>
</feature>
<keyword evidence="4 9" id="KW-0413">Isomerase</keyword>
<dbReference type="InterPro" id="IPR046357">
    <property type="entry name" value="PPIase_dom_sf"/>
</dbReference>
<evidence type="ECO:0000256" key="3">
    <source>
        <dbReference type="ARBA" id="ARBA00023110"/>
    </source>
</evidence>
<proteinExistence type="predicted"/>
<evidence type="ECO:0000256" key="1">
    <source>
        <dbReference type="ARBA" id="ARBA00000971"/>
    </source>
</evidence>
<evidence type="ECO:0000313" key="10">
    <source>
        <dbReference type="Proteomes" id="UP001075001"/>
    </source>
</evidence>
<keyword evidence="7" id="KW-0732">Signal</keyword>
<dbReference type="InterPro" id="IPR001179">
    <property type="entry name" value="PPIase_FKBP_dom"/>
</dbReference>
<dbReference type="SUPFAM" id="SSF54534">
    <property type="entry name" value="FKBP-like"/>
    <property type="match status" value="1"/>
</dbReference>
<name>A0ABT6E7S7_9ENTR</name>
<organism evidence="9 10">
    <name type="scientific">Klebsiella huaxiensis</name>
    <dbReference type="NCBI Taxonomy" id="2153354"/>
    <lineage>
        <taxon>Bacteria</taxon>
        <taxon>Pseudomonadati</taxon>
        <taxon>Pseudomonadota</taxon>
        <taxon>Gammaproteobacteria</taxon>
        <taxon>Enterobacterales</taxon>
        <taxon>Enterobacteriaceae</taxon>
        <taxon>Klebsiella/Raoultella group</taxon>
        <taxon>Klebsiella</taxon>
    </lineage>
</organism>
<dbReference type="Pfam" id="PF01346">
    <property type="entry name" value="FKBP_N"/>
    <property type="match status" value="1"/>
</dbReference>
<feature type="coiled-coil region" evidence="5">
    <location>
        <begin position="119"/>
        <end position="223"/>
    </location>
</feature>
<protein>
    <recommendedName>
        <fullName evidence="2 4">peptidylprolyl isomerase</fullName>
        <ecNumber evidence="2 4">5.2.1.8</ecNumber>
    </recommendedName>
</protein>
<dbReference type="RefSeq" id="WP_112215777.1">
    <property type="nucleotide sequence ID" value="NZ_CABGGQ010000011.1"/>
</dbReference>
<evidence type="ECO:0000256" key="4">
    <source>
        <dbReference type="PROSITE-ProRule" id="PRU00277"/>
    </source>
</evidence>
<comment type="caution">
    <text evidence="9">The sequence shown here is derived from an EMBL/GenBank/DDBJ whole genome shotgun (WGS) entry which is preliminary data.</text>
</comment>
<evidence type="ECO:0000256" key="7">
    <source>
        <dbReference type="SAM" id="SignalP"/>
    </source>
</evidence>
<dbReference type="EC" id="5.2.1.8" evidence="2 4"/>
<reference evidence="9" key="1">
    <citation type="submission" date="2023-03" db="EMBL/GenBank/DDBJ databases">
        <title>identification of new KPC variant in Klebsiella huaxiensis from the Hospital Sewage Samples in China.</title>
        <authorList>
            <person name="Wu Y."/>
        </authorList>
    </citation>
    <scope>NUCLEOTIDE SEQUENCE</scope>
    <source>
        <strain evidence="9">ZR-9</strain>
    </source>
</reference>
<dbReference type="PROSITE" id="PS50059">
    <property type="entry name" value="FKBP_PPIASE"/>
    <property type="match status" value="1"/>
</dbReference>
<dbReference type="Pfam" id="PF00254">
    <property type="entry name" value="FKBP_C"/>
    <property type="match status" value="1"/>
</dbReference>
<evidence type="ECO:0000256" key="5">
    <source>
        <dbReference type="SAM" id="Coils"/>
    </source>
</evidence>
<sequence>MNGKTFININSISLAAAFVLALSPSPGVCADKDALINVTAGSNSDDSGPAFLHFAKEQQAQKSSEPVKPVEQKNNITRKTDNKISNKSSEASRQAAIIAQKDKTIRQLQQQLAARPATTEVASDNQKELTEKIEQLEKKLAVALAEKQQLINKELSAVAEIKKSSGQLNATANKIQQQENKLESVESAKQKLELQLAQVSSEKETLIKKLAAEEKEKQALAEKLATSVPEKQTSTTKLAAAQQTLQTRLNASEETQKSLLAKLTAADTTQQALQTKLNASEEAQKALEAKLTAADTTQQTLQTKLSASEEAQKALEAKLTAADTTQQTLQTKLSASEEAQKALEAKLTAADTTQQTLQTKLSASEEAQKALEAKLTASLSEKQALSVQLAAAEVTQKALTAKLDFYSINKEQSALQADAVRQKAESDKAQLLANAEEIKQLKAKLSTAETKTVNKHTDIDLAKEPQQQAYSVGVSMGEEALKVLSTRSSQGISINKDTVLQGILDSFSGNILLDEKVRNKALFDVSKEVFQRLNKVEKQMVSEGKKYQQKFAKQKGVVFKDGVYSRIDYAGEGKILDSDIVTVTIKETLTDGTVINDMEAEGKVWSQTLKSYPPIFFGPIKRLGNHGSITVVIPPDLAYGSEGRPPKIPPGATMIYSVRIVDATAAEPQAKKP</sequence>
<dbReference type="EMBL" id="JAPQEX020000001">
    <property type="protein sequence ID" value="MDG1641455.1"/>
    <property type="molecule type" value="Genomic_DNA"/>
</dbReference>
<keyword evidence="3 4" id="KW-0697">Rotamase</keyword>
<dbReference type="InterPro" id="IPR000774">
    <property type="entry name" value="PPIase_FKBP_N"/>
</dbReference>
<feature type="signal peptide" evidence="7">
    <location>
        <begin position="1"/>
        <end position="30"/>
    </location>
</feature>
<feature type="domain" description="PPIase FKBP-type" evidence="8">
    <location>
        <begin position="578"/>
        <end position="664"/>
    </location>
</feature>
<comment type="catalytic activity">
    <reaction evidence="1 4">
        <text>[protein]-peptidylproline (omega=180) = [protein]-peptidylproline (omega=0)</text>
        <dbReference type="Rhea" id="RHEA:16237"/>
        <dbReference type="Rhea" id="RHEA-COMP:10747"/>
        <dbReference type="Rhea" id="RHEA-COMP:10748"/>
        <dbReference type="ChEBI" id="CHEBI:83833"/>
        <dbReference type="ChEBI" id="CHEBI:83834"/>
        <dbReference type="EC" id="5.2.1.8"/>
    </reaction>
</comment>
<dbReference type="Proteomes" id="UP001075001">
    <property type="component" value="Unassembled WGS sequence"/>
</dbReference>
<evidence type="ECO:0000259" key="8">
    <source>
        <dbReference type="PROSITE" id="PS50059"/>
    </source>
</evidence>
<evidence type="ECO:0000256" key="6">
    <source>
        <dbReference type="SAM" id="MobiDB-lite"/>
    </source>
</evidence>
<dbReference type="GO" id="GO:0016853">
    <property type="term" value="F:isomerase activity"/>
    <property type="evidence" value="ECO:0007669"/>
    <property type="project" value="UniProtKB-KW"/>
</dbReference>
<keyword evidence="5" id="KW-0175">Coiled coil</keyword>
<keyword evidence="10" id="KW-1185">Reference proteome</keyword>